<protein>
    <submittedName>
        <fullName evidence="2">Uncharacterized protein</fullName>
    </submittedName>
</protein>
<feature type="transmembrane region" description="Helical" evidence="1">
    <location>
        <begin position="12"/>
        <end position="29"/>
    </location>
</feature>
<dbReference type="EMBL" id="BAABDL010000043">
    <property type="protein sequence ID" value="GAA4063688.1"/>
    <property type="molecule type" value="Genomic_DNA"/>
</dbReference>
<keyword evidence="1" id="KW-0812">Transmembrane</keyword>
<reference evidence="3" key="1">
    <citation type="journal article" date="2019" name="Int. J. Syst. Evol. Microbiol.">
        <title>The Global Catalogue of Microorganisms (GCM) 10K type strain sequencing project: providing services to taxonomists for standard genome sequencing and annotation.</title>
        <authorList>
            <consortium name="The Broad Institute Genomics Platform"/>
            <consortium name="The Broad Institute Genome Sequencing Center for Infectious Disease"/>
            <person name="Wu L."/>
            <person name="Ma J."/>
        </authorList>
    </citation>
    <scope>NUCLEOTIDE SEQUENCE [LARGE SCALE GENOMIC DNA]</scope>
    <source>
        <strain evidence="3">JCM 17250</strain>
    </source>
</reference>
<proteinExistence type="predicted"/>
<dbReference type="RefSeq" id="WP_344910569.1">
    <property type="nucleotide sequence ID" value="NZ_BAABDL010000043.1"/>
</dbReference>
<evidence type="ECO:0000256" key="1">
    <source>
        <dbReference type="SAM" id="Phobius"/>
    </source>
</evidence>
<comment type="caution">
    <text evidence="2">The sequence shown here is derived from an EMBL/GenBank/DDBJ whole genome shotgun (WGS) entry which is preliminary data.</text>
</comment>
<dbReference type="Proteomes" id="UP001501734">
    <property type="component" value="Unassembled WGS sequence"/>
</dbReference>
<evidence type="ECO:0000313" key="3">
    <source>
        <dbReference type="Proteomes" id="UP001501734"/>
    </source>
</evidence>
<keyword evidence="1" id="KW-0472">Membrane</keyword>
<keyword evidence="3" id="KW-1185">Reference proteome</keyword>
<feature type="transmembrane region" description="Helical" evidence="1">
    <location>
        <begin position="35"/>
        <end position="56"/>
    </location>
</feature>
<name>A0ABP7VBI9_9BACI</name>
<organism evidence="2 3">
    <name type="scientific">Amphibacillus indicireducens</name>
    <dbReference type="NCBI Taxonomy" id="1076330"/>
    <lineage>
        <taxon>Bacteria</taxon>
        <taxon>Bacillati</taxon>
        <taxon>Bacillota</taxon>
        <taxon>Bacilli</taxon>
        <taxon>Bacillales</taxon>
        <taxon>Bacillaceae</taxon>
        <taxon>Amphibacillus</taxon>
    </lineage>
</organism>
<keyword evidence="1" id="KW-1133">Transmembrane helix</keyword>
<gene>
    <name evidence="2" type="ORF">GCM10022410_08010</name>
</gene>
<sequence length="65" mass="7745">MKNDKFDWRIAHGSMIGFYILGIIAFSLIGDLSELINQIIFGVFVLVIIREIWPFIDRYRREKQK</sequence>
<accession>A0ABP7VBI9</accession>
<evidence type="ECO:0000313" key="2">
    <source>
        <dbReference type="EMBL" id="GAA4063688.1"/>
    </source>
</evidence>